<dbReference type="Proteomes" id="UP001607069">
    <property type="component" value="Unassembled WGS sequence"/>
</dbReference>
<dbReference type="InterPro" id="IPR015943">
    <property type="entry name" value="WD40/YVTN_repeat-like_dom_sf"/>
</dbReference>
<dbReference type="PANTHER" id="PTHR19879">
    <property type="entry name" value="TRANSCRIPTION INITIATION FACTOR TFIID"/>
    <property type="match status" value="1"/>
</dbReference>
<dbReference type="SMART" id="SM00320">
    <property type="entry name" value="WD40"/>
    <property type="match status" value="2"/>
</dbReference>
<name>A0ABW7HPH7_9ACTN</name>
<dbReference type="PROSITE" id="PS50082">
    <property type="entry name" value="WD_REPEATS_2"/>
    <property type="match status" value="2"/>
</dbReference>
<dbReference type="Pfam" id="PF00400">
    <property type="entry name" value="WD40"/>
    <property type="match status" value="2"/>
</dbReference>
<comment type="caution">
    <text evidence="2">The sequence shown here is derived from an EMBL/GenBank/DDBJ whole genome shotgun (WGS) entry which is preliminary data.</text>
</comment>
<organism evidence="2 3">
    <name type="scientific">Streptomyces chitinivorans</name>
    <dbReference type="NCBI Taxonomy" id="1257027"/>
    <lineage>
        <taxon>Bacteria</taxon>
        <taxon>Bacillati</taxon>
        <taxon>Actinomycetota</taxon>
        <taxon>Actinomycetes</taxon>
        <taxon>Kitasatosporales</taxon>
        <taxon>Streptomycetaceae</taxon>
        <taxon>Streptomyces</taxon>
    </lineage>
</organism>
<evidence type="ECO:0000256" key="1">
    <source>
        <dbReference type="PROSITE-ProRule" id="PRU00221"/>
    </source>
</evidence>
<accession>A0ABW7HPH7</accession>
<dbReference type="InterPro" id="IPR036322">
    <property type="entry name" value="WD40_repeat_dom_sf"/>
</dbReference>
<evidence type="ECO:0000313" key="3">
    <source>
        <dbReference type="Proteomes" id="UP001607069"/>
    </source>
</evidence>
<dbReference type="Gene3D" id="2.130.10.10">
    <property type="entry name" value="YVTN repeat-like/Quinoprotein amine dehydrogenase"/>
    <property type="match status" value="1"/>
</dbReference>
<keyword evidence="3" id="KW-1185">Reference proteome</keyword>
<gene>
    <name evidence="2" type="ORF">ACG5V6_05985</name>
</gene>
<dbReference type="PANTHER" id="PTHR19879:SF9">
    <property type="entry name" value="TRANSCRIPTION INITIATION FACTOR TFIID SUBUNIT 5"/>
    <property type="match status" value="1"/>
</dbReference>
<dbReference type="PROSITE" id="PS50294">
    <property type="entry name" value="WD_REPEATS_REGION"/>
    <property type="match status" value="2"/>
</dbReference>
<dbReference type="EMBL" id="JBIHMK010000013">
    <property type="protein sequence ID" value="MFH0247758.1"/>
    <property type="molecule type" value="Genomic_DNA"/>
</dbReference>
<dbReference type="InterPro" id="IPR001680">
    <property type="entry name" value="WD40_rpt"/>
</dbReference>
<evidence type="ECO:0000313" key="2">
    <source>
        <dbReference type="EMBL" id="MFH0247758.1"/>
    </source>
</evidence>
<feature type="repeat" description="WD" evidence="1">
    <location>
        <begin position="43"/>
        <end position="75"/>
    </location>
</feature>
<keyword evidence="1" id="KW-0853">WD repeat</keyword>
<sequence>MTGHQERVQGVAWSPDGRTLATVSWDRTVRLWAPDDGREPAVVGVHDDQVNGLAWHPDGSRLATASRDRSVRIWEPATDMDALLELARSRVFRRLTDDERRGFLLPAARAGA</sequence>
<reference evidence="2 3" key="1">
    <citation type="submission" date="2024-10" db="EMBL/GenBank/DDBJ databases">
        <authorList>
            <person name="Cho J.-C."/>
        </authorList>
    </citation>
    <scope>NUCLEOTIDE SEQUENCE [LARGE SCALE GENOMIC DNA]</scope>
    <source>
        <strain evidence="2 3">KCTC29696</strain>
    </source>
</reference>
<dbReference type="SUPFAM" id="SSF50978">
    <property type="entry name" value="WD40 repeat-like"/>
    <property type="match status" value="1"/>
</dbReference>
<protein>
    <submittedName>
        <fullName evidence="2">WD40 repeat domain-containing protein</fullName>
    </submittedName>
</protein>
<dbReference type="RefSeq" id="WP_345543205.1">
    <property type="nucleotide sequence ID" value="NZ_BAABEN010000014.1"/>
</dbReference>
<feature type="repeat" description="WD" evidence="1">
    <location>
        <begin position="1"/>
        <end position="32"/>
    </location>
</feature>
<proteinExistence type="predicted"/>